<dbReference type="Pfam" id="PF08545">
    <property type="entry name" value="ACP_syn_III"/>
    <property type="match status" value="1"/>
</dbReference>
<dbReference type="Pfam" id="PF08541">
    <property type="entry name" value="ACP_syn_III_C"/>
    <property type="match status" value="1"/>
</dbReference>
<dbReference type="CDD" id="cd00830">
    <property type="entry name" value="KAS_III"/>
    <property type="match status" value="1"/>
</dbReference>
<evidence type="ECO:0000259" key="4">
    <source>
        <dbReference type="Pfam" id="PF08545"/>
    </source>
</evidence>
<name>A0A1F6T705_9PROT</name>
<dbReference type="EMBL" id="MFSR01000011">
    <property type="protein sequence ID" value="OGI40910.1"/>
    <property type="molecule type" value="Genomic_DNA"/>
</dbReference>
<dbReference type="InterPro" id="IPR013751">
    <property type="entry name" value="ACP_syn_III_N"/>
</dbReference>
<evidence type="ECO:0000259" key="3">
    <source>
        <dbReference type="Pfam" id="PF08541"/>
    </source>
</evidence>
<dbReference type="Proteomes" id="UP000179334">
    <property type="component" value="Unassembled WGS sequence"/>
</dbReference>
<dbReference type="AlphaFoldDB" id="A0A1F6T705"/>
<dbReference type="PANTHER" id="PTHR34069:SF2">
    <property type="entry name" value="BETA-KETOACYL-[ACYL-CARRIER-PROTEIN] SYNTHASE III"/>
    <property type="match status" value="1"/>
</dbReference>
<organism evidence="5 6">
    <name type="scientific">Candidatus Muproteobacteria bacterium RBG_16_64_10</name>
    <dbReference type="NCBI Taxonomy" id="1817757"/>
    <lineage>
        <taxon>Bacteria</taxon>
        <taxon>Pseudomonadati</taxon>
        <taxon>Pseudomonadota</taxon>
        <taxon>Candidatus Muproteobacteria</taxon>
    </lineage>
</organism>
<dbReference type="InterPro" id="IPR013747">
    <property type="entry name" value="ACP_syn_III_C"/>
</dbReference>
<evidence type="ECO:0000313" key="5">
    <source>
        <dbReference type="EMBL" id="OGI40910.1"/>
    </source>
</evidence>
<dbReference type="GO" id="GO:0006633">
    <property type="term" value="P:fatty acid biosynthetic process"/>
    <property type="evidence" value="ECO:0007669"/>
    <property type="project" value="InterPro"/>
</dbReference>
<sequence>MYMYTQGHSRVVSSGTYIPNERITTQQLMEQIDSVNRFGVAHDWLEKVTGIIEKRLTPDGVMPSDMAVCAAKEAIEYAALQPKQIDAIIYCGATRDYSVEPATAHMVQAKLGAVNAVAFDVTNACHGFMNGIHLMDALIATGQVRRGLVVTGEQGKLFTHKAIAALNATDERNDLIRLAAGMTLGDAGAALVMGPKLGPDTGFMGFMLQSQGQYANFCTAGGLLQDGPVITDMPAIVGQSAKLVTAMFGELMHKRLKWRVGDLSKYMIHQVGAKIFKLHSQLMGIPLEIMPKTVATMGNLITANIPVTLHNCIVNQELIGGNKIYLSGVGSGISISQAGLIWDAA</sequence>
<protein>
    <recommendedName>
        <fullName evidence="7">3-oxoacyl-ACP synthase</fullName>
    </recommendedName>
</protein>
<accession>A0A1F6T705</accession>
<dbReference type="GO" id="GO:0044550">
    <property type="term" value="P:secondary metabolite biosynthetic process"/>
    <property type="evidence" value="ECO:0007669"/>
    <property type="project" value="TreeGrafter"/>
</dbReference>
<dbReference type="PANTHER" id="PTHR34069">
    <property type="entry name" value="3-OXOACYL-[ACYL-CARRIER-PROTEIN] SYNTHASE 3"/>
    <property type="match status" value="1"/>
</dbReference>
<reference evidence="5 6" key="1">
    <citation type="journal article" date="2016" name="Nat. Commun.">
        <title>Thousands of microbial genomes shed light on interconnected biogeochemical processes in an aquifer system.</title>
        <authorList>
            <person name="Anantharaman K."/>
            <person name="Brown C.T."/>
            <person name="Hug L.A."/>
            <person name="Sharon I."/>
            <person name="Castelle C.J."/>
            <person name="Probst A.J."/>
            <person name="Thomas B.C."/>
            <person name="Singh A."/>
            <person name="Wilkins M.J."/>
            <person name="Karaoz U."/>
            <person name="Brodie E.L."/>
            <person name="Williams K.H."/>
            <person name="Hubbard S.S."/>
            <person name="Banfield J.F."/>
        </authorList>
    </citation>
    <scope>NUCLEOTIDE SEQUENCE [LARGE SCALE GENOMIC DNA]</scope>
</reference>
<keyword evidence="2" id="KW-0012">Acyltransferase</keyword>
<evidence type="ECO:0000313" key="6">
    <source>
        <dbReference type="Proteomes" id="UP000179334"/>
    </source>
</evidence>
<dbReference type="Gene3D" id="3.40.47.10">
    <property type="match status" value="2"/>
</dbReference>
<evidence type="ECO:0000256" key="2">
    <source>
        <dbReference type="ARBA" id="ARBA00023315"/>
    </source>
</evidence>
<feature type="domain" description="Beta-ketoacyl-[acyl-carrier-protein] synthase III C-terminal" evidence="3">
    <location>
        <begin position="256"/>
        <end position="336"/>
    </location>
</feature>
<evidence type="ECO:0008006" key="7">
    <source>
        <dbReference type="Google" id="ProtNLM"/>
    </source>
</evidence>
<comment type="caution">
    <text evidence="5">The sequence shown here is derived from an EMBL/GenBank/DDBJ whole genome shotgun (WGS) entry which is preliminary data.</text>
</comment>
<evidence type="ECO:0000256" key="1">
    <source>
        <dbReference type="ARBA" id="ARBA00022679"/>
    </source>
</evidence>
<gene>
    <name evidence="5" type="ORF">A2V91_01345</name>
</gene>
<keyword evidence="1" id="KW-0808">Transferase</keyword>
<dbReference type="InterPro" id="IPR016039">
    <property type="entry name" value="Thiolase-like"/>
</dbReference>
<dbReference type="SUPFAM" id="SSF53901">
    <property type="entry name" value="Thiolase-like"/>
    <property type="match status" value="2"/>
</dbReference>
<proteinExistence type="predicted"/>
<dbReference type="GO" id="GO:0004315">
    <property type="term" value="F:3-oxoacyl-[acyl-carrier-protein] synthase activity"/>
    <property type="evidence" value="ECO:0007669"/>
    <property type="project" value="InterPro"/>
</dbReference>
<feature type="domain" description="Beta-ketoacyl-[acyl-carrier-protein] synthase III N-terminal" evidence="4">
    <location>
        <begin position="119"/>
        <end position="212"/>
    </location>
</feature>